<accession>A0ABX0N387</accession>
<organism evidence="4 5">
    <name type="scientific">Massilia frigida</name>
    <dbReference type="NCBI Taxonomy" id="2609281"/>
    <lineage>
        <taxon>Bacteria</taxon>
        <taxon>Pseudomonadati</taxon>
        <taxon>Pseudomonadota</taxon>
        <taxon>Betaproteobacteria</taxon>
        <taxon>Burkholderiales</taxon>
        <taxon>Oxalobacteraceae</taxon>
        <taxon>Telluria group</taxon>
        <taxon>Massilia</taxon>
    </lineage>
</organism>
<protein>
    <submittedName>
        <fullName evidence="4">Pyridoxamine 5'-phosphate oxidase family protein</fullName>
    </submittedName>
</protein>
<evidence type="ECO:0000256" key="1">
    <source>
        <dbReference type="ARBA" id="ARBA00023002"/>
    </source>
</evidence>
<evidence type="ECO:0000313" key="4">
    <source>
        <dbReference type="EMBL" id="NHZ79785.1"/>
    </source>
</evidence>
<dbReference type="Gene3D" id="2.30.110.10">
    <property type="entry name" value="Electron Transport, Fmn-binding Protein, Chain A"/>
    <property type="match status" value="1"/>
</dbReference>
<dbReference type="InterPro" id="IPR052019">
    <property type="entry name" value="F420H2_bilvrd_red/Heme_oxyg"/>
</dbReference>
<sequence>MLPGDTRVRAPYQPARRHVRPDPLKGEPMKPLPPAAQALAAKILAAVTDLTLASIRDDGTPHASTVSFAADGLVLYVAIALDSHKAHNLRTHPQVALTVNAPYRGWQEIQGLSMDAMAEMIHEPVEAQRAATALLARFPAFADVVANTAALPWPGMLFVRITPLALSLLDYTKGFGHTDFFDLRDSAAGRLA</sequence>
<proteinExistence type="predicted"/>
<keyword evidence="5" id="KW-1185">Reference proteome</keyword>
<dbReference type="Pfam" id="PF01243">
    <property type="entry name" value="PNPOx_N"/>
    <property type="match status" value="1"/>
</dbReference>
<evidence type="ECO:0000256" key="2">
    <source>
        <dbReference type="SAM" id="MobiDB-lite"/>
    </source>
</evidence>
<evidence type="ECO:0000313" key="5">
    <source>
        <dbReference type="Proteomes" id="UP000621455"/>
    </source>
</evidence>
<dbReference type="PANTHER" id="PTHR35176">
    <property type="entry name" value="HEME OXYGENASE HI_0854-RELATED"/>
    <property type="match status" value="1"/>
</dbReference>
<dbReference type="SUPFAM" id="SSF50475">
    <property type="entry name" value="FMN-binding split barrel"/>
    <property type="match status" value="1"/>
</dbReference>
<feature type="domain" description="Pyridoxamine 5'-phosphate oxidase N-terminal" evidence="3">
    <location>
        <begin position="50"/>
        <end position="140"/>
    </location>
</feature>
<comment type="caution">
    <text evidence="4">The sequence shown here is derived from an EMBL/GenBank/DDBJ whole genome shotgun (WGS) entry which is preliminary data.</text>
</comment>
<reference evidence="4 5" key="1">
    <citation type="submission" date="2019-10" db="EMBL/GenBank/DDBJ databases">
        <title>Taxonomy of Antarctic Massilia spp.: description of Massilia rubra sp. nov., Massilia aquatica sp. nov., Massilia mucilaginosa sp. nov., Massilia frigida sp. nov. isolated from streams, lakes and regoliths.</title>
        <authorList>
            <person name="Holochova P."/>
            <person name="Sedlacek I."/>
            <person name="Kralova S."/>
            <person name="Maslanova I."/>
            <person name="Busse H.-J."/>
            <person name="Stankova E."/>
            <person name="Vrbovska V."/>
            <person name="Kovarovic V."/>
            <person name="Bartak M."/>
            <person name="Svec P."/>
            <person name="Pantucek R."/>
        </authorList>
    </citation>
    <scope>NUCLEOTIDE SEQUENCE [LARGE SCALE GENOMIC DNA]</scope>
    <source>
        <strain evidence="4 5">CCM 8695</strain>
    </source>
</reference>
<gene>
    <name evidence="4" type="ORF">F2P44_10925</name>
</gene>
<feature type="region of interest" description="Disordered" evidence="2">
    <location>
        <begin position="1"/>
        <end position="32"/>
    </location>
</feature>
<dbReference type="InterPro" id="IPR012349">
    <property type="entry name" value="Split_barrel_FMN-bd"/>
</dbReference>
<dbReference type="InterPro" id="IPR011576">
    <property type="entry name" value="Pyridox_Oxase_N"/>
</dbReference>
<dbReference type="Proteomes" id="UP000621455">
    <property type="component" value="Unassembled WGS sequence"/>
</dbReference>
<keyword evidence="1" id="KW-0560">Oxidoreductase</keyword>
<evidence type="ECO:0000259" key="3">
    <source>
        <dbReference type="Pfam" id="PF01243"/>
    </source>
</evidence>
<name>A0ABX0N387_9BURK</name>
<dbReference type="PANTHER" id="PTHR35176:SF6">
    <property type="entry name" value="HEME OXYGENASE HI_0854-RELATED"/>
    <property type="match status" value="1"/>
</dbReference>
<dbReference type="EMBL" id="WHJG01000008">
    <property type="protein sequence ID" value="NHZ79785.1"/>
    <property type="molecule type" value="Genomic_DNA"/>
</dbReference>